<dbReference type="GO" id="GO:0003723">
    <property type="term" value="F:RNA binding"/>
    <property type="evidence" value="ECO:0007669"/>
    <property type="project" value="UniProtKB-UniRule"/>
</dbReference>
<dbReference type="GeneID" id="5477473"/>
<dbReference type="AlphaFoldDB" id="A7AV60"/>
<feature type="compositionally biased region" description="Basic and acidic residues" evidence="2">
    <location>
        <begin position="86"/>
        <end position="102"/>
    </location>
</feature>
<dbReference type="STRING" id="5865.A7AV60"/>
<reference evidence="4 5" key="1">
    <citation type="journal article" date="2007" name="PLoS Pathog.">
        <title>Genome sequence of Babesia bovis and comparative analysis of apicomplexan hemoprotozoa.</title>
        <authorList>
            <person name="Brayton K.A."/>
            <person name="Lau A.O.T."/>
            <person name="Herndon D.R."/>
            <person name="Hannick L."/>
            <person name="Kappmeyer L.S."/>
            <person name="Berens S.J."/>
            <person name="Bidwell S.L."/>
            <person name="Brown W.C."/>
            <person name="Crabtree J."/>
            <person name="Fadrosh D."/>
            <person name="Feldblum T."/>
            <person name="Forberger H.A."/>
            <person name="Haas B.J."/>
            <person name="Howell J.M."/>
            <person name="Khouri H."/>
            <person name="Koo H."/>
            <person name="Mann D.J."/>
            <person name="Norimine J."/>
            <person name="Paulsen I.T."/>
            <person name="Radune D."/>
            <person name="Ren Q."/>
            <person name="Smith R.K. Jr."/>
            <person name="Suarez C.E."/>
            <person name="White O."/>
            <person name="Wortman J.R."/>
            <person name="Knowles D.P. Jr."/>
            <person name="McElwain T.F."/>
            <person name="Nene V.M."/>
        </authorList>
    </citation>
    <scope>NUCLEOTIDE SEQUENCE [LARGE SCALE GENOMIC DNA]</scope>
    <source>
        <strain evidence="4">T2Bo</strain>
    </source>
</reference>
<dbReference type="PROSITE" id="PS50102">
    <property type="entry name" value="RRM"/>
    <property type="match status" value="1"/>
</dbReference>
<dbReference type="InterPro" id="IPR000504">
    <property type="entry name" value="RRM_dom"/>
</dbReference>
<dbReference type="InterPro" id="IPR012921">
    <property type="entry name" value="SPOC_C"/>
</dbReference>
<feature type="domain" description="RRM" evidence="3">
    <location>
        <begin position="459"/>
        <end position="538"/>
    </location>
</feature>
<dbReference type="Gene3D" id="3.30.70.330">
    <property type="match status" value="1"/>
</dbReference>
<evidence type="ECO:0000256" key="2">
    <source>
        <dbReference type="SAM" id="MobiDB-lite"/>
    </source>
</evidence>
<feature type="compositionally biased region" description="Basic and acidic residues" evidence="2">
    <location>
        <begin position="613"/>
        <end position="622"/>
    </location>
</feature>
<evidence type="ECO:0000256" key="1">
    <source>
        <dbReference type="PROSITE-ProRule" id="PRU00176"/>
    </source>
</evidence>
<protein>
    <recommendedName>
        <fullName evidence="3">RRM domain-containing protein</fullName>
    </recommendedName>
</protein>
<evidence type="ECO:0000313" key="5">
    <source>
        <dbReference type="Proteomes" id="UP000002173"/>
    </source>
</evidence>
<keyword evidence="5" id="KW-1185">Reference proteome</keyword>
<dbReference type="Proteomes" id="UP000002173">
    <property type="component" value="Unassembled WGS sequence"/>
</dbReference>
<dbReference type="Pfam" id="PF07744">
    <property type="entry name" value="SPOC"/>
    <property type="match status" value="1"/>
</dbReference>
<sequence>MEANDVNDNVEVDIAPDDDDITLDKPDDAMQVETSLEVGDSLPITGDSIESGSDVPMDVTDTMESAAADDVDAHKPSPPNVAVTDGTDKPADTTIPDKDVVSDEDRKHLDELMGVLVTFAEKLADSIAEDEDEEGAVEEDEVPFERIADHITHSRVVQLLNLPPEIEVNAICAIIGGIDSIVVRCYSLNPSEINIVFVSPAIADEARKRLDSMKVHNRTIQAILCIDEEHISERVPMRLHPGPVIPPPIILPPLPPVKMPHPMRHLPMIPPIYPIPPFPPKGAPPLPIRPPVRIPEHKDRRMPPVPRMVGPPVEPHGKGLFGRNIHKRMGKSLMELLSAIPQVSHWSPDQPMEDQQRNYDVLNKDYGIINRYLLVGGLPGGVTDGINEAKNWLSTYTSKKVEIEICRMEGYAKDLGLASDTFLHLTMHRRTDCIDIRSLLTVKCPEVICRYSGPRKAYASLWIGNVADTLSYCHDELELKDLLSRIGDLRTFKYSTDKSCVFVTYGNSDNANKARNRILGASFSGVNALGLNVDFTVDVPGSRYGQKYKAAPVDARGSGDNDLSQKLGERLLSALQKRSDGDVVIRQLLDGRDGDAMNILAKGSSRYGSSRGYESRYSDNYRHGRGGHSSPSRTPWDRSHKRGRMSPEYDRDNKYRKPGPMHGKFSPNGRDDDRRSRIQSPISPIPKEPDESSVPPVEPARPKQPRSVVCDLLKRGKPICKVSAQYVRGDISHKIPEMLDVNQRANPERLANYLLKAPELSMWQLGAECSDDSVKYDSLCDYLISKNRIALVQEGPYDIYIVPPSENATLTQYIPNSQFMYAFVLPKG</sequence>
<feature type="region of interest" description="Disordered" evidence="2">
    <location>
        <begin position="1"/>
        <end position="102"/>
    </location>
</feature>
<dbReference type="CDD" id="cd00590">
    <property type="entry name" value="RRM_SF"/>
    <property type="match status" value="1"/>
</dbReference>
<feature type="region of interest" description="Disordered" evidence="2">
    <location>
        <begin position="296"/>
        <end position="320"/>
    </location>
</feature>
<evidence type="ECO:0000259" key="3">
    <source>
        <dbReference type="PROSITE" id="PS50102"/>
    </source>
</evidence>
<proteinExistence type="predicted"/>
<accession>A7AV60</accession>
<dbReference type="RefSeq" id="XP_001609254.1">
    <property type="nucleotide sequence ID" value="XM_001609204.1"/>
</dbReference>
<dbReference type="SUPFAM" id="SSF54928">
    <property type="entry name" value="RNA-binding domain, RBD"/>
    <property type="match status" value="1"/>
</dbReference>
<dbReference type="VEuPathDB" id="PiroplasmaDB:BBOV_IV000880"/>
<dbReference type="EMBL" id="AAXT01000004">
    <property type="protein sequence ID" value="EDO05686.1"/>
    <property type="molecule type" value="Genomic_DNA"/>
</dbReference>
<feature type="region of interest" description="Disordered" evidence="2">
    <location>
        <begin position="603"/>
        <end position="705"/>
    </location>
</feature>
<name>A7AV60_BABBO</name>
<reference evidence="5" key="3">
    <citation type="journal article" date="2021" name="Int. J. Parasitol.">
        <title>Comparative analysis of gene expression between Babesia bovis blood stages and kinetes allowed by improved genome annotation.</title>
        <authorList>
            <person name="Ueti M.W."/>
            <person name="Johnson W.C."/>
            <person name="Kappmeyer L.S."/>
            <person name="Herndon D.R."/>
            <person name="Mousel M.R."/>
            <person name="Reif K.E."/>
            <person name="Taus N.S."/>
            <person name="Ifeonu O.O."/>
            <person name="Silva J.C."/>
            <person name="Suarez C.E."/>
            <person name="Brayton K.A."/>
        </authorList>
    </citation>
    <scope>NUCLEOTIDE SEQUENCE [LARGE SCALE GENOMIC DNA]</scope>
</reference>
<dbReference type="InterPro" id="IPR035979">
    <property type="entry name" value="RBD_domain_sf"/>
</dbReference>
<feature type="compositionally biased region" description="Low complexity" evidence="2">
    <location>
        <begin position="603"/>
        <end position="612"/>
    </location>
</feature>
<feature type="compositionally biased region" description="Acidic residues" evidence="2">
    <location>
        <begin position="8"/>
        <end position="21"/>
    </location>
</feature>
<comment type="caution">
    <text evidence="4">The sequence shown here is derived from an EMBL/GenBank/DDBJ whole genome shotgun (WGS) entry which is preliminary data.</text>
</comment>
<organism evidence="4 5">
    <name type="scientific">Babesia bovis</name>
    <dbReference type="NCBI Taxonomy" id="5865"/>
    <lineage>
        <taxon>Eukaryota</taxon>
        <taxon>Sar</taxon>
        <taxon>Alveolata</taxon>
        <taxon>Apicomplexa</taxon>
        <taxon>Aconoidasida</taxon>
        <taxon>Piroplasmida</taxon>
        <taxon>Babesiidae</taxon>
        <taxon>Babesia</taxon>
    </lineage>
</organism>
<dbReference type="InterPro" id="IPR012677">
    <property type="entry name" value="Nucleotide-bd_a/b_plait_sf"/>
</dbReference>
<dbReference type="KEGG" id="bbo:BBOV_IV000880"/>
<dbReference type="InParanoid" id="A7AV60"/>
<reference evidence="5" key="2">
    <citation type="journal article" date="2020" name="Data Brief">
        <title>Transcriptome dataset of Babesia bovis life stages within vertebrate and invertebrate hosts.</title>
        <authorList>
            <person name="Ueti M.W."/>
            <person name="Johnson W.C."/>
            <person name="Kappmeyer L.S."/>
            <person name="Herndon D.R."/>
            <person name="Mousel M.R."/>
            <person name="Reif K.E."/>
            <person name="Taus N.S."/>
            <person name="Ifeonu O.O."/>
            <person name="Silva J.C."/>
            <person name="Suarez C.E."/>
            <person name="Brayton K.A."/>
        </authorList>
    </citation>
    <scope>NUCLEOTIDE SEQUENCE [LARGE SCALE GENOMIC DNA]</scope>
</reference>
<dbReference type="OMA" id="PYEIYIV"/>
<keyword evidence="1" id="KW-0694">RNA-binding</keyword>
<gene>
    <name evidence="4" type="ORF">BBOV_IV000880</name>
</gene>
<evidence type="ECO:0000313" key="4">
    <source>
        <dbReference type="EMBL" id="EDO05686.1"/>
    </source>
</evidence>
<dbReference type="FunCoup" id="A7AV60">
    <property type="interactions" value="10"/>
</dbReference>
<feature type="compositionally biased region" description="Basic and acidic residues" evidence="2">
    <location>
        <begin position="645"/>
        <end position="655"/>
    </location>
</feature>
<dbReference type="eggNOG" id="ENOG502QUGT">
    <property type="taxonomic scope" value="Eukaryota"/>
</dbReference>